<dbReference type="AlphaFoldDB" id="A0A147GSR5"/>
<reference evidence="1 2" key="1">
    <citation type="journal article" date="2016" name="Front. Microbiol.">
        <title>Genomic Resource of Rice Seed Associated Bacteria.</title>
        <authorList>
            <person name="Midha S."/>
            <person name="Bansal K."/>
            <person name="Sharma S."/>
            <person name="Kumar N."/>
            <person name="Patil P.P."/>
            <person name="Chaudhry V."/>
            <person name="Patil P.B."/>
        </authorList>
    </citation>
    <scope>NUCLEOTIDE SEQUENCE [LARGE SCALE GENOMIC DNA]</scope>
    <source>
        <strain evidence="1 2">NS331</strain>
    </source>
</reference>
<proteinExistence type="predicted"/>
<gene>
    <name evidence="1" type="ORF">NS331_13930</name>
</gene>
<organism evidence="1 2">
    <name type="scientific">Pseudacidovorax intermedius</name>
    <dbReference type="NCBI Taxonomy" id="433924"/>
    <lineage>
        <taxon>Bacteria</taxon>
        <taxon>Pseudomonadati</taxon>
        <taxon>Pseudomonadota</taxon>
        <taxon>Betaproteobacteria</taxon>
        <taxon>Burkholderiales</taxon>
        <taxon>Comamonadaceae</taxon>
        <taxon>Pseudacidovorax</taxon>
    </lineage>
</organism>
<keyword evidence="2" id="KW-1185">Reference proteome</keyword>
<evidence type="ECO:0000313" key="1">
    <source>
        <dbReference type="EMBL" id="KTT20392.1"/>
    </source>
</evidence>
<dbReference type="EMBL" id="LDSL01000084">
    <property type="protein sequence ID" value="KTT20392.1"/>
    <property type="molecule type" value="Genomic_DNA"/>
</dbReference>
<comment type="caution">
    <text evidence="1">The sequence shown here is derived from an EMBL/GenBank/DDBJ whole genome shotgun (WGS) entry which is preliminary data.</text>
</comment>
<dbReference type="Proteomes" id="UP000072741">
    <property type="component" value="Unassembled WGS sequence"/>
</dbReference>
<accession>A0A147GSR5</accession>
<name>A0A147GSR5_9BURK</name>
<protein>
    <submittedName>
        <fullName evidence="1">Uncharacterized protein</fullName>
    </submittedName>
</protein>
<dbReference type="RefSeq" id="WP_058642581.1">
    <property type="nucleotide sequence ID" value="NZ_LDSL01000084.1"/>
</dbReference>
<evidence type="ECO:0000313" key="2">
    <source>
        <dbReference type="Proteomes" id="UP000072741"/>
    </source>
</evidence>
<sequence>MRLVTAADQLSLFEPEGPEALALLRKHLADAERYAKQVVQFEALCMPGAARLAQAEADAAMARANVVAIFLDLEREAGL</sequence>